<dbReference type="PROSITE" id="PS00218">
    <property type="entry name" value="AMINO_ACID_PERMEASE_1"/>
    <property type="match status" value="1"/>
</dbReference>
<feature type="transmembrane region" description="Helical" evidence="6">
    <location>
        <begin position="88"/>
        <end position="109"/>
    </location>
</feature>
<evidence type="ECO:0000256" key="5">
    <source>
        <dbReference type="ARBA" id="ARBA00023136"/>
    </source>
</evidence>
<feature type="transmembrane region" description="Helical" evidence="6">
    <location>
        <begin position="21"/>
        <end position="42"/>
    </location>
</feature>
<keyword evidence="9" id="KW-1185">Reference proteome</keyword>
<keyword evidence="3 6" id="KW-0812">Transmembrane</keyword>
<gene>
    <name evidence="8" type="ORF">PTE30175_05132</name>
</gene>
<feature type="transmembrane region" description="Helical" evidence="6">
    <location>
        <begin position="199"/>
        <end position="221"/>
    </location>
</feature>
<protein>
    <submittedName>
        <fullName evidence="8">Amino acid permease</fullName>
    </submittedName>
</protein>
<evidence type="ECO:0000259" key="7">
    <source>
        <dbReference type="Pfam" id="PF00324"/>
    </source>
</evidence>
<evidence type="ECO:0000256" key="1">
    <source>
        <dbReference type="ARBA" id="ARBA00004141"/>
    </source>
</evidence>
<feature type="domain" description="Amino acid permease/ SLC12A" evidence="7">
    <location>
        <begin position="21"/>
        <end position="427"/>
    </location>
</feature>
<dbReference type="PIRSF" id="PIRSF006060">
    <property type="entry name" value="AA_transporter"/>
    <property type="match status" value="1"/>
</dbReference>
<dbReference type="GO" id="GO:0055085">
    <property type="term" value="P:transmembrane transport"/>
    <property type="evidence" value="ECO:0007669"/>
    <property type="project" value="InterPro"/>
</dbReference>
<feature type="transmembrane region" description="Helical" evidence="6">
    <location>
        <begin position="428"/>
        <end position="446"/>
    </location>
</feature>
<dbReference type="GO" id="GO:0006865">
    <property type="term" value="P:amino acid transport"/>
    <property type="evidence" value="ECO:0007669"/>
    <property type="project" value="InterPro"/>
</dbReference>
<dbReference type="OrthoDB" id="5442866at2"/>
<evidence type="ECO:0000313" key="9">
    <source>
        <dbReference type="Proteomes" id="UP000414233"/>
    </source>
</evidence>
<dbReference type="FunFam" id="1.20.1740.10:FF:000001">
    <property type="entry name" value="Amino acid permease"/>
    <property type="match status" value="1"/>
</dbReference>
<organism evidence="8 9">
    <name type="scientific">Pandoraea terrae</name>
    <dbReference type="NCBI Taxonomy" id="1537710"/>
    <lineage>
        <taxon>Bacteria</taxon>
        <taxon>Pseudomonadati</taxon>
        <taxon>Pseudomonadota</taxon>
        <taxon>Betaproteobacteria</taxon>
        <taxon>Burkholderiales</taxon>
        <taxon>Burkholderiaceae</taxon>
        <taxon>Pandoraea</taxon>
    </lineage>
</organism>
<reference evidence="8 9" key="1">
    <citation type="submission" date="2019-08" db="EMBL/GenBank/DDBJ databases">
        <authorList>
            <person name="Peeters C."/>
        </authorList>
    </citation>
    <scope>NUCLEOTIDE SEQUENCE [LARGE SCALE GENOMIC DNA]</scope>
    <source>
        <strain evidence="8 9">LMG 30175</strain>
    </source>
</reference>
<evidence type="ECO:0000313" key="8">
    <source>
        <dbReference type="EMBL" id="VVE57717.1"/>
    </source>
</evidence>
<feature type="transmembrane region" description="Helical" evidence="6">
    <location>
        <begin position="282"/>
        <end position="306"/>
    </location>
</feature>
<feature type="transmembrane region" description="Helical" evidence="6">
    <location>
        <begin position="48"/>
        <end position="68"/>
    </location>
</feature>
<sequence>MNDEISKREAGLQRGLTAGQMGMIAIGGAIGTGLFLGSGYATNIAGPSVLVSFAIGAVISILLIGCLAEMTVAHPTAGSFGASAERYIGPWAGFLVRYTYWAGMVLAIGPEISAVDVYMRYWMPNSHPGLWAGIIAVALIIANALNVKVFGAIEYIFSSFKVAAIIAFILIASYVLFFMNHPGIGFGNYLSNGGFMPHGFVGTWNATLIAVFSYTSIEMIAVAAGEASDPRRAIVTAFRGTVLRLVLFYLLSIALMLAIVPWKQAGAGGSPFVKVMEIINIPGAAGILNFVVLIAALSAMNSLLYTTTRMMFSLSRAGHAPAAFSKLTRRGAPVKALMLSSLGGVFGVVLTIFWPKQAFIWMIAIVMFALMFVWMMIFVTHFFFRRSWRKHNQTLPFRIKGYPYCTITGLLLMLSLMISTAFFDDFKLTLATGIPFLTALSALYFVKYRRNGSSIAGQTASAEL</sequence>
<evidence type="ECO:0000256" key="2">
    <source>
        <dbReference type="ARBA" id="ARBA00022448"/>
    </source>
</evidence>
<dbReference type="InterPro" id="IPR004841">
    <property type="entry name" value="AA-permease/SLC12A_dom"/>
</dbReference>
<evidence type="ECO:0000256" key="4">
    <source>
        <dbReference type="ARBA" id="ARBA00022989"/>
    </source>
</evidence>
<dbReference type="Gene3D" id="1.20.1740.10">
    <property type="entry name" value="Amino acid/polyamine transporter I"/>
    <property type="match status" value="1"/>
</dbReference>
<evidence type="ECO:0000256" key="3">
    <source>
        <dbReference type="ARBA" id="ARBA00022692"/>
    </source>
</evidence>
<feature type="transmembrane region" description="Helical" evidence="6">
    <location>
        <begin position="242"/>
        <end position="262"/>
    </location>
</feature>
<feature type="transmembrane region" description="Helical" evidence="6">
    <location>
        <begin position="159"/>
        <end position="179"/>
    </location>
</feature>
<dbReference type="RefSeq" id="WP_150699867.1">
    <property type="nucleotide sequence ID" value="NZ_CABPRZ010000034.1"/>
</dbReference>
<dbReference type="AlphaFoldDB" id="A0A5E4ZAL6"/>
<dbReference type="Pfam" id="PF00324">
    <property type="entry name" value="AA_permease"/>
    <property type="match status" value="1"/>
</dbReference>
<dbReference type="GO" id="GO:0016020">
    <property type="term" value="C:membrane"/>
    <property type="evidence" value="ECO:0007669"/>
    <property type="project" value="UniProtKB-SubCell"/>
</dbReference>
<dbReference type="Proteomes" id="UP000414233">
    <property type="component" value="Unassembled WGS sequence"/>
</dbReference>
<dbReference type="PANTHER" id="PTHR43495:SF5">
    <property type="entry name" value="GAMMA-AMINOBUTYRIC ACID PERMEASE"/>
    <property type="match status" value="1"/>
</dbReference>
<evidence type="ECO:0000256" key="6">
    <source>
        <dbReference type="SAM" id="Phobius"/>
    </source>
</evidence>
<feature type="transmembrane region" description="Helical" evidence="6">
    <location>
        <begin position="129"/>
        <end position="147"/>
    </location>
</feature>
<proteinExistence type="predicted"/>
<keyword evidence="5 6" id="KW-0472">Membrane</keyword>
<feature type="transmembrane region" description="Helical" evidence="6">
    <location>
        <begin position="360"/>
        <end position="384"/>
    </location>
</feature>
<feature type="transmembrane region" description="Helical" evidence="6">
    <location>
        <begin position="404"/>
        <end position="422"/>
    </location>
</feature>
<keyword evidence="2" id="KW-0813">Transport</keyword>
<accession>A0A5E4ZAL6</accession>
<dbReference type="InterPro" id="IPR004840">
    <property type="entry name" value="Amino_acid_permease_CS"/>
</dbReference>
<name>A0A5E4ZAL6_9BURK</name>
<keyword evidence="4 6" id="KW-1133">Transmembrane helix</keyword>
<dbReference type="EMBL" id="CABPRZ010000034">
    <property type="protein sequence ID" value="VVE57717.1"/>
    <property type="molecule type" value="Genomic_DNA"/>
</dbReference>
<comment type="subcellular location">
    <subcellularLocation>
        <location evidence="1">Membrane</location>
        <topology evidence="1">Multi-pass membrane protein</topology>
    </subcellularLocation>
</comment>
<dbReference type="PANTHER" id="PTHR43495">
    <property type="entry name" value="GABA PERMEASE"/>
    <property type="match status" value="1"/>
</dbReference>
<feature type="transmembrane region" description="Helical" evidence="6">
    <location>
        <begin position="336"/>
        <end position="354"/>
    </location>
</feature>